<organism evidence="2 3">
    <name type="scientific">Ensete ventricosum</name>
    <name type="common">Abyssinian banana</name>
    <name type="synonym">Musa ensete</name>
    <dbReference type="NCBI Taxonomy" id="4639"/>
    <lineage>
        <taxon>Eukaryota</taxon>
        <taxon>Viridiplantae</taxon>
        <taxon>Streptophyta</taxon>
        <taxon>Embryophyta</taxon>
        <taxon>Tracheophyta</taxon>
        <taxon>Spermatophyta</taxon>
        <taxon>Magnoliopsida</taxon>
        <taxon>Liliopsida</taxon>
        <taxon>Zingiberales</taxon>
        <taxon>Musaceae</taxon>
        <taxon>Ensete</taxon>
    </lineage>
</organism>
<name>A0A427AJ42_ENSVE</name>
<reference evidence="2 3" key="1">
    <citation type="journal article" date="2014" name="Agronomy (Basel)">
        <title>A Draft Genome Sequence for Ensete ventricosum, the Drought-Tolerant Tree Against Hunger.</title>
        <authorList>
            <person name="Harrison J."/>
            <person name="Moore K.A."/>
            <person name="Paszkiewicz K."/>
            <person name="Jones T."/>
            <person name="Grant M."/>
            <person name="Ambacheew D."/>
            <person name="Muzemil S."/>
            <person name="Studholme D.J."/>
        </authorList>
    </citation>
    <scope>NUCLEOTIDE SEQUENCE [LARGE SCALE GENOMIC DNA]</scope>
</reference>
<evidence type="ECO:0000313" key="2">
    <source>
        <dbReference type="EMBL" id="RRT76287.1"/>
    </source>
</evidence>
<proteinExistence type="predicted"/>
<evidence type="ECO:0000313" key="3">
    <source>
        <dbReference type="Proteomes" id="UP000287651"/>
    </source>
</evidence>
<dbReference type="EMBL" id="AMZH03002237">
    <property type="protein sequence ID" value="RRT76287.1"/>
    <property type="molecule type" value="Genomic_DNA"/>
</dbReference>
<feature type="region of interest" description="Disordered" evidence="1">
    <location>
        <begin position="93"/>
        <end position="116"/>
    </location>
</feature>
<sequence length="116" mass="12341">MTVGLAVMEEARAFPMKVQKMAAVGEEDTVGHNEKGLKMARLKERQGRSSGQCHLLRIAERWSRGWAAVAVATTVGAALGMKGGGWVAAAIEEEGRRQRRQSDAVGSDCGTSGDGR</sequence>
<feature type="compositionally biased region" description="Basic and acidic residues" evidence="1">
    <location>
        <begin position="93"/>
        <end position="102"/>
    </location>
</feature>
<dbReference type="AlphaFoldDB" id="A0A427AJ42"/>
<evidence type="ECO:0000256" key="1">
    <source>
        <dbReference type="SAM" id="MobiDB-lite"/>
    </source>
</evidence>
<gene>
    <name evidence="2" type="ORF">B296_00001832</name>
</gene>
<dbReference type="Proteomes" id="UP000287651">
    <property type="component" value="Unassembled WGS sequence"/>
</dbReference>
<comment type="caution">
    <text evidence="2">The sequence shown here is derived from an EMBL/GenBank/DDBJ whole genome shotgun (WGS) entry which is preliminary data.</text>
</comment>
<accession>A0A427AJ42</accession>
<protein>
    <submittedName>
        <fullName evidence="2">Uncharacterized protein</fullName>
    </submittedName>
</protein>